<accession>A0A9J5W5P1</accession>
<proteinExistence type="predicted"/>
<evidence type="ECO:0000313" key="1">
    <source>
        <dbReference type="EMBL" id="KAG5570687.1"/>
    </source>
</evidence>
<name>A0A9J5W5P1_SOLCO</name>
<comment type="caution">
    <text evidence="1">The sequence shown here is derived from an EMBL/GenBank/DDBJ whole genome shotgun (WGS) entry which is preliminary data.</text>
</comment>
<reference evidence="1 2" key="1">
    <citation type="submission" date="2020-09" db="EMBL/GenBank/DDBJ databases">
        <title>De no assembly of potato wild relative species, Solanum commersonii.</title>
        <authorList>
            <person name="Cho K."/>
        </authorList>
    </citation>
    <scope>NUCLEOTIDE SEQUENCE [LARGE SCALE GENOMIC DNA]</scope>
    <source>
        <strain evidence="1">LZ3.2</strain>
        <tissue evidence="1">Leaf</tissue>
    </source>
</reference>
<dbReference type="Proteomes" id="UP000824120">
    <property type="component" value="Chromosome 12"/>
</dbReference>
<evidence type="ECO:0000313" key="2">
    <source>
        <dbReference type="Proteomes" id="UP000824120"/>
    </source>
</evidence>
<keyword evidence="2" id="KW-1185">Reference proteome</keyword>
<organism evidence="1 2">
    <name type="scientific">Solanum commersonii</name>
    <name type="common">Commerson's wild potato</name>
    <name type="synonym">Commerson's nightshade</name>
    <dbReference type="NCBI Taxonomy" id="4109"/>
    <lineage>
        <taxon>Eukaryota</taxon>
        <taxon>Viridiplantae</taxon>
        <taxon>Streptophyta</taxon>
        <taxon>Embryophyta</taxon>
        <taxon>Tracheophyta</taxon>
        <taxon>Spermatophyta</taxon>
        <taxon>Magnoliopsida</taxon>
        <taxon>eudicotyledons</taxon>
        <taxon>Gunneridae</taxon>
        <taxon>Pentapetalae</taxon>
        <taxon>asterids</taxon>
        <taxon>lamiids</taxon>
        <taxon>Solanales</taxon>
        <taxon>Solanaceae</taxon>
        <taxon>Solanoideae</taxon>
        <taxon>Solaneae</taxon>
        <taxon>Solanum</taxon>
    </lineage>
</organism>
<dbReference type="EMBL" id="JACXVP010000012">
    <property type="protein sequence ID" value="KAG5570687.1"/>
    <property type="molecule type" value="Genomic_DNA"/>
</dbReference>
<protein>
    <submittedName>
        <fullName evidence="1">Uncharacterized protein</fullName>
    </submittedName>
</protein>
<sequence length="184" mass="20822">MLINNRYTMSDAGTNSEYSHITQNSDAKIYIQFDEKCVPYNKHSFSDRRSLTIQHISPVEPLYGPTRNRAASFHAIPSASFILSNNTGITFIVFQKFVEEVVVSVSINEINNLISQNNYLGIYVKVLGEHISSLDKILEELITLIIQIKRNLKTPKKASTSKLSLELSTHVQRPPNMLLLQNCP</sequence>
<gene>
    <name evidence="1" type="ORF">H5410_060453</name>
</gene>
<dbReference type="AlphaFoldDB" id="A0A9J5W5P1"/>